<name>A0AAC8Q1K7_9BACT</name>
<protein>
    <submittedName>
        <fullName evidence="2">Uncharacterized protein</fullName>
    </submittedName>
</protein>
<evidence type="ECO:0000256" key="1">
    <source>
        <dbReference type="SAM" id="MobiDB-lite"/>
    </source>
</evidence>
<proteinExistence type="predicted"/>
<dbReference type="KEGG" id="age:AA314_00946"/>
<gene>
    <name evidence="2" type="ORF">AA314_00946</name>
</gene>
<sequence>MQVHTTPSTPAHAASSGAIPYKIRGTGHAPRATRYTDIAVNPLTACLP</sequence>
<dbReference type="EMBL" id="CP011509">
    <property type="protein sequence ID" value="AKI99319.1"/>
    <property type="molecule type" value="Genomic_DNA"/>
</dbReference>
<accession>A0AAC8Q1K7</accession>
<evidence type="ECO:0000313" key="2">
    <source>
        <dbReference type="EMBL" id="AKI99319.1"/>
    </source>
</evidence>
<dbReference type="Proteomes" id="UP000035579">
    <property type="component" value="Chromosome"/>
</dbReference>
<dbReference type="AlphaFoldDB" id="A0AAC8Q1K7"/>
<feature type="region of interest" description="Disordered" evidence="1">
    <location>
        <begin position="1"/>
        <end position="22"/>
    </location>
</feature>
<organism evidence="2 3">
    <name type="scientific">Archangium gephyra</name>
    <dbReference type="NCBI Taxonomy" id="48"/>
    <lineage>
        <taxon>Bacteria</taxon>
        <taxon>Pseudomonadati</taxon>
        <taxon>Myxococcota</taxon>
        <taxon>Myxococcia</taxon>
        <taxon>Myxococcales</taxon>
        <taxon>Cystobacterineae</taxon>
        <taxon>Archangiaceae</taxon>
        <taxon>Archangium</taxon>
    </lineage>
</organism>
<reference evidence="2 3" key="1">
    <citation type="submission" date="2015-05" db="EMBL/GenBank/DDBJ databases">
        <title>Genome assembly of Archangium gephyra DSM 2261.</title>
        <authorList>
            <person name="Sharma G."/>
            <person name="Subramanian S."/>
        </authorList>
    </citation>
    <scope>NUCLEOTIDE SEQUENCE [LARGE SCALE GENOMIC DNA]</scope>
    <source>
        <strain evidence="2 3">DSM 2261</strain>
    </source>
</reference>
<evidence type="ECO:0000313" key="3">
    <source>
        <dbReference type="Proteomes" id="UP000035579"/>
    </source>
</evidence>